<dbReference type="EMBL" id="BARS01018765">
    <property type="protein sequence ID" value="GAF85882.1"/>
    <property type="molecule type" value="Genomic_DNA"/>
</dbReference>
<reference evidence="1" key="1">
    <citation type="journal article" date="2014" name="Front. Microbiol.">
        <title>High frequency of phylogenetically diverse reductive dehalogenase-homologous genes in deep subseafloor sedimentary metagenomes.</title>
        <authorList>
            <person name="Kawai M."/>
            <person name="Futagami T."/>
            <person name="Toyoda A."/>
            <person name="Takaki Y."/>
            <person name="Nishi S."/>
            <person name="Hori S."/>
            <person name="Arai W."/>
            <person name="Tsubouchi T."/>
            <person name="Morono Y."/>
            <person name="Uchiyama I."/>
            <person name="Ito T."/>
            <person name="Fujiyama A."/>
            <person name="Inagaki F."/>
            <person name="Takami H."/>
        </authorList>
    </citation>
    <scope>NUCLEOTIDE SEQUENCE</scope>
    <source>
        <strain evidence="1">Expedition CK06-06</strain>
    </source>
</reference>
<dbReference type="AlphaFoldDB" id="X0TCG1"/>
<protein>
    <submittedName>
        <fullName evidence="1">Uncharacterized protein</fullName>
    </submittedName>
</protein>
<gene>
    <name evidence="1" type="ORF">S01H1_30489</name>
</gene>
<comment type="caution">
    <text evidence="1">The sequence shown here is derived from an EMBL/GenBank/DDBJ whole genome shotgun (WGS) entry which is preliminary data.</text>
</comment>
<evidence type="ECO:0000313" key="1">
    <source>
        <dbReference type="EMBL" id="GAF85882.1"/>
    </source>
</evidence>
<name>X0TCG1_9ZZZZ</name>
<feature type="non-terminal residue" evidence="1">
    <location>
        <position position="1"/>
    </location>
</feature>
<sequence length="276" mass="31177">LKGDVIGFVNKAWLGEKTGWGWVEGVIWHPKGIQLILEKKLPAFSIEVVPETIWDPEHQHDHIIDGKCVGLAVVPKGACVTCTPTEATMGEIRIEKGKVYKYGQTAEEYIMDLYWGRGYSTEDIAKLVNKHRTTIENWMNLADIPRRDLQEARHLRGFKEEAVRKFGGRAFMTALGTGSSKQDKRNLSSTLLTIGTEHILINAPKGIAAMIGNIKLKPKYVLVEHEDAADGLHELRALKPTVFAMDEVWKFIRKNYKVLSGEQGTFEDLYDFERKG</sequence>
<accession>X0TCG1</accession>
<dbReference type="InterPro" id="IPR036866">
    <property type="entry name" value="RibonucZ/Hydroxyglut_hydro"/>
</dbReference>
<feature type="non-terminal residue" evidence="1">
    <location>
        <position position="276"/>
    </location>
</feature>
<organism evidence="1">
    <name type="scientific">marine sediment metagenome</name>
    <dbReference type="NCBI Taxonomy" id="412755"/>
    <lineage>
        <taxon>unclassified sequences</taxon>
        <taxon>metagenomes</taxon>
        <taxon>ecological metagenomes</taxon>
    </lineage>
</organism>
<dbReference type="SUPFAM" id="SSF56281">
    <property type="entry name" value="Metallo-hydrolase/oxidoreductase"/>
    <property type="match status" value="1"/>
</dbReference>
<dbReference type="SUPFAM" id="SSF109709">
    <property type="entry name" value="KorB DNA-binding domain-like"/>
    <property type="match status" value="1"/>
</dbReference>
<proteinExistence type="predicted"/>